<evidence type="ECO:0000313" key="2">
    <source>
        <dbReference type="Proteomes" id="UP000296469"/>
    </source>
</evidence>
<sequence>MTQHAPGAAGRLARFEQAKARPEMALLRAHSVEWVLSIFAEHLAAGPVEVAHFHEVVDVELRELRAAGSPELQESTRTARDYCNDWVARQWVNRALVDGVEQYTLTAAALDVLAFADRLVDRRSTVSESRLQQILDAVARLSDEADPDPQARVDRIDEQIAALQAQRDALLGGDVPPTPPARLHEQLHGVMDLARHLPADFKRVADSVYTMHRRFVGEAEDEPAGRGRTLQAFFDDHDLLEASAEGRAFRGLMRLWGSHRAQAALRRDIDALLSQDFAAELTPEQRRALRTLPRMLVDAAEDVQDTYRRLTQSLERFVQHRSDGDRDLRARLARAQAAAHALFGQGARRVSVDLQLGASLPDVQSIAQVQLADPGLRERPPVLDEVEWDDGGLSPTDMRELGGPALDEIRRAVDVATAAAGSGRPTLGEVWDALAPEQRRPRNVVGLLHVAVEAGATFLDDTGDRLEAVRTDGSRVVCTVPWAVLPAPDPRTTDPRTQEALA</sequence>
<dbReference type="OrthoDB" id="3756696at2"/>
<dbReference type="AlphaFoldDB" id="A0A4P7SGG0"/>
<gene>
    <name evidence="1" type="ORF">E5225_06670</name>
</gene>
<dbReference type="Proteomes" id="UP000296469">
    <property type="component" value="Chromosome"/>
</dbReference>
<dbReference type="Pfam" id="PF11855">
    <property type="entry name" value="DUF3375"/>
    <property type="match status" value="1"/>
</dbReference>
<accession>A0A4P7SGG0</accession>
<dbReference type="InterPro" id="IPR021804">
    <property type="entry name" value="DUF3375"/>
</dbReference>
<evidence type="ECO:0000313" key="1">
    <source>
        <dbReference type="EMBL" id="QCB93279.1"/>
    </source>
</evidence>
<protein>
    <submittedName>
        <fullName evidence="1">DUF3375 family protein</fullName>
    </submittedName>
</protein>
<keyword evidence="2" id="KW-1185">Reference proteome</keyword>
<dbReference type="EMBL" id="CP039291">
    <property type="protein sequence ID" value="QCB93279.1"/>
    <property type="molecule type" value="Genomic_DNA"/>
</dbReference>
<name>A0A4P7SGG0_9CELL</name>
<dbReference type="KEGG" id="celz:E5225_06670"/>
<organism evidence="1 2">
    <name type="scientific">Cellulomonas shaoxiangyii</name>
    <dbReference type="NCBI Taxonomy" id="2566013"/>
    <lineage>
        <taxon>Bacteria</taxon>
        <taxon>Bacillati</taxon>
        <taxon>Actinomycetota</taxon>
        <taxon>Actinomycetes</taxon>
        <taxon>Micrococcales</taxon>
        <taxon>Cellulomonadaceae</taxon>
        <taxon>Cellulomonas</taxon>
    </lineage>
</organism>
<proteinExistence type="predicted"/>
<dbReference type="RefSeq" id="WP_135975136.1">
    <property type="nucleotide sequence ID" value="NZ_CP039291.1"/>
</dbReference>
<reference evidence="1 2" key="1">
    <citation type="submission" date="2019-04" db="EMBL/GenBank/DDBJ databases">
        <title>Isolation and identification of Cellulomonas shaoxiangyii sp. Nov. isolated from feces of the Tibetan antelopes (Pantholops hodgsonii) in the Qinghai-Tibet plateau of China.</title>
        <authorList>
            <person name="Tian Z."/>
        </authorList>
    </citation>
    <scope>NUCLEOTIDE SEQUENCE [LARGE SCALE GENOMIC DNA]</scope>
    <source>
        <strain evidence="1 2">Z28</strain>
    </source>
</reference>